<dbReference type="GO" id="GO:0016616">
    <property type="term" value="F:oxidoreductase activity, acting on the CH-OH group of donors, NAD or NADP as acceptor"/>
    <property type="evidence" value="ECO:0007669"/>
    <property type="project" value="TreeGrafter"/>
</dbReference>
<dbReference type="SUPFAM" id="SSF51735">
    <property type="entry name" value="NAD(P)-binding Rossmann-fold domains"/>
    <property type="match status" value="1"/>
</dbReference>
<evidence type="ECO:0000313" key="5">
    <source>
        <dbReference type="Proteomes" id="UP001175226"/>
    </source>
</evidence>
<evidence type="ECO:0000313" key="4">
    <source>
        <dbReference type="EMBL" id="KAK0438467.1"/>
    </source>
</evidence>
<comment type="caution">
    <text evidence="4">The sequence shown here is derived from an EMBL/GenBank/DDBJ whole genome shotgun (WGS) entry which is preliminary data.</text>
</comment>
<reference evidence="4" key="1">
    <citation type="submission" date="2023-06" db="EMBL/GenBank/DDBJ databases">
        <authorList>
            <consortium name="Lawrence Berkeley National Laboratory"/>
            <person name="Ahrendt S."/>
            <person name="Sahu N."/>
            <person name="Indic B."/>
            <person name="Wong-Bajracharya J."/>
            <person name="Merenyi Z."/>
            <person name="Ke H.-M."/>
            <person name="Monk M."/>
            <person name="Kocsube S."/>
            <person name="Drula E."/>
            <person name="Lipzen A."/>
            <person name="Balint B."/>
            <person name="Henrissat B."/>
            <person name="Andreopoulos B."/>
            <person name="Martin F.M."/>
            <person name="Harder C.B."/>
            <person name="Rigling D."/>
            <person name="Ford K.L."/>
            <person name="Foster G.D."/>
            <person name="Pangilinan J."/>
            <person name="Papanicolaou A."/>
            <person name="Barry K."/>
            <person name="LaButti K."/>
            <person name="Viragh M."/>
            <person name="Koriabine M."/>
            <person name="Yan M."/>
            <person name="Riley R."/>
            <person name="Champramary S."/>
            <person name="Plett K.L."/>
            <person name="Tsai I.J."/>
            <person name="Slot J."/>
            <person name="Sipos G."/>
            <person name="Plett J."/>
            <person name="Nagy L.G."/>
            <person name="Grigoriev I.V."/>
        </authorList>
    </citation>
    <scope>NUCLEOTIDE SEQUENCE</scope>
    <source>
        <strain evidence="4">FPL87.14</strain>
    </source>
</reference>
<dbReference type="Proteomes" id="UP001175226">
    <property type="component" value="Unassembled WGS sequence"/>
</dbReference>
<evidence type="ECO:0000259" key="3">
    <source>
        <dbReference type="Pfam" id="PF01370"/>
    </source>
</evidence>
<dbReference type="InterPro" id="IPR050425">
    <property type="entry name" value="NAD(P)_dehydrat-like"/>
</dbReference>
<organism evidence="4 5">
    <name type="scientific">Armillaria borealis</name>
    <dbReference type="NCBI Taxonomy" id="47425"/>
    <lineage>
        <taxon>Eukaryota</taxon>
        <taxon>Fungi</taxon>
        <taxon>Dikarya</taxon>
        <taxon>Basidiomycota</taxon>
        <taxon>Agaricomycotina</taxon>
        <taxon>Agaricomycetes</taxon>
        <taxon>Agaricomycetidae</taxon>
        <taxon>Agaricales</taxon>
        <taxon>Marasmiineae</taxon>
        <taxon>Physalacriaceae</taxon>
        <taxon>Armillaria</taxon>
    </lineage>
</organism>
<dbReference type="EMBL" id="JAUEPT010000043">
    <property type="protein sequence ID" value="KAK0438467.1"/>
    <property type="molecule type" value="Genomic_DNA"/>
</dbReference>
<dbReference type="CDD" id="cd05227">
    <property type="entry name" value="AR_SDR_e"/>
    <property type="match status" value="1"/>
</dbReference>
<dbReference type="Pfam" id="PF01370">
    <property type="entry name" value="Epimerase"/>
    <property type="match status" value="1"/>
</dbReference>
<keyword evidence="5" id="KW-1185">Reference proteome</keyword>
<dbReference type="InterPro" id="IPR001509">
    <property type="entry name" value="Epimerase_deHydtase"/>
</dbReference>
<keyword evidence="1" id="KW-0560">Oxidoreductase</keyword>
<dbReference type="InterPro" id="IPR036291">
    <property type="entry name" value="NAD(P)-bd_dom_sf"/>
</dbReference>
<dbReference type="Gene3D" id="3.40.50.720">
    <property type="entry name" value="NAD(P)-binding Rossmann-like Domain"/>
    <property type="match status" value="1"/>
</dbReference>
<protein>
    <recommendedName>
        <fullName evidence="3">NAD-dependent epimerase/dehydratase domain-containing protein</fullName>
    </recommendedName>
</protein>
<evidence type="ECO:0000256" key="2">
    <source>
        <dbReference type="ARBA" id="ARBA00023445"/>
    </source>
</evidence>
<dbReference type="PANTHER" id="PTHR10366">
    <property type="entry name" value="NAD DEPENDENT EPIMERASE/DEHYDRATASE"/>
    <property type="match status" value="1"/>
</dbReference>
<gene>
    <name evidence="4" type="ORF">EV421DRAFT_2085379</name>
</gene>
<dbReference type="PANTHER" id="PTHR10366:SF564">
    <property type="entry name" value="STEROL-4-ALPHA-CARBOXYLATE 3-DEHYDROGENASE, DECARBOXYLATING"/>
    <property type="match status" value="1"/>
</dbReference>
<evidence type="ECO:0000256" key="1">
    <source>
        <dbReference type="ARBA" id="ARBA00023002"/>
    </source>
</evidence>
<dbReference type="AlphaFoldDB" id="A0AA39MLB5"/>
<feature type="domain" description="NAD-dependent epimerase/dehydratase" evidence="3">
    <location>
        <begin position="12"/>
        <end position="276"/>
    </location>
</feature>
<name>A0AA39MLB5_9AGAR</name>
<accession>A0AA39MLB5</accession>
<sequence length="352" mass="38214">MPAIQAKSAAKVLVSGSNGYIAIWVVRTLLERGYSVRGTVRSTEKGKHLFEIFKAYGDKLEVVVVEDITKEGAFDEAVKGVDAIAHTASPFHLIAVDPQELIGPAVKGTAGMLASALKNGSSVQRIVVTSSCASVLHVSPEPKVFSEVDWNEQSIKEVEEQGKDASGITKYRASKTLAEKAAWDFYKKHKSEIKWDLSVINPPFVFGPFIHDASSLDSLNESARVWYSIVAKADSGGKSPEFLATQGSAWIDVRDLAEGHVRALEIPAAGDERIIISAGPFVWQDWIDTANALSPSPIPSHTLPKGVPGAGKGARYALDYDTAKEKRILGITLRTKEETAKDILADFERRGW</sequence>
<proteinExistence type="inferred from homology"/>
<comment type="similarity">
    <text evidence="2">Belongs to the NAD(P)-dependent epimerase/dehydratase family. Dihydroflavonol-4-reductase subfamily.</text>
</comment>